<sequence>MPNCKFGKHECASFLRTAEFQQLEQYNNKFVSTGTLWQNTVSSILPCAISCHNDLQCISFFYDNEICHGYDKIVPIAANMISFAGKEFYHTTDNSTIKTNTGMSTVRQDTSSQTITPSPETTTLQESTLLQETTPLQETTTFQETTALQETTTLTTFEHSTKSTLVENKPIDSTQQKSTTVGIEQETLTSNVHLVSTTFKAGSSSEWCSGDRFARDIAGGKCYKAFEPPLSWSDAELVCQEEGGNLAILNTDDKINLMALIPDYQCAPGKLGPFVNKCYWTTSDLLSWANSAASCNDSGSILASFSDNSTYFTVIDGLGILNSTEQYWLGINDRVDEMVYKTYDDQPMTWDNFVFNGHFWKDCCTIIPEENYLWLEGNCVNEAHKAVCEHALTTEFWVGANDLVTENLWKWTNTANMDMAKWHDSQPDGSNAQNCATLKYDSSGTKFADEDCSELRIFICEKTIP</sequence>
<dbReference type="EMBL" id="UYJE01001568">
    <property type="protein sequence ID" value="VDI03183.1"/>
    <property type="molecule type" value="Genomic_DNA"/>
</dbReference>
<organism evidence="4 5">
    <name type="scientific">Mytilus galloprovincialis</name>
    <name type="common">Mediterranean mussel</name>
    <dbReference type="NCBI Taxonomy" id="29158"/>
    <lineage>
        <taxon>Eukaryota</taxon>
        <taxon>Metazoa</taxon>
        <taxon>Spiralia</taxon>
        <taxon>Lophotrochozoa</taxon>
        <taxon>Mollusca</taxon>
        <taxon>Bivalvia</taxon>
        <taxon>Autobranchia</taxon>
        <taxon>Pteriomorphia</taxon>
        <taxon>Mytilida</taxon>
        <taxon>Mytiloidea</taxon>
        <taxon>Mytilidae</taxon>
        <taxon>Mytilinae</taxon>
        <taxon>Mytilus</taxon>
    </lineage>
</organism>
<feature type="domain" description="C-type lectin" evidence="3">
    <location>
        <begin position="394"/>
        <end position="461"/>
    </location>
</feature>
<keyword evidence="1" id="KW-0430">Lectin</keyword>
<comment type="caution">
    <text evidence="4">The sequence shown here is derived from an EMBL/GenBank/DDBJ whole genome shotgun (WGS) entry which is preliminary data.</text>
</comment>
<evidence type="ECO:0000256" key="2">
    <source>
        <dbReference type="SAM" id="MobiDB-lite"/>
    </source>
</evidence>
<dbReference type="GO" id="GO:0005615">
    <property type="term" value="C:extracellular space"/>
    <property type="evidence" value="ECO:0007669"/>
    <property type="project" value="TreeGrafter"/>
</dbReference>
<evidence type="ECO:0000313" key="4">
    <source>
        <dbReference type="EMBL" id="VDI03183.1"/>
    </source>
</evidence>
<evidence type="ECO:0000313" key="5">
    <source>
        <dbReference type="Proteomes" id="UP000596742"/>
    </source>
</evidence>
<dbReference type="Gene3D" id="3.10.100.10">
    <property type="entry name" value="Mannose-Binding Protein A, subunit A"/>
    <property type="match status" value="3"/>
</dbReference>
<dbReference type="GO" id="GO:0030246">
    <property type="term" value="F:carbohydrate binding"/>
    <property type="evidence" value="ECO:0007669"/>
    <property type="project" value="UniProtKB-KW"/>
</dbReference>
<dbReference type="PANTHER" id="PTHR22799">
    <property type="entry name" value="TETRANECTIN-RELATED"/>
    <property type="match status" value="1"/>
</dbReference>
<dbReference type="Proteomes" id="UP000596742">
    <property type="component" value="Unassembled WGS sequence"/>
</dbReference>
<dbReference type="InterPro" id="IPR001304">
    <property type="entry name" value="C-type_lectin-like"/>
</dbReference>
<dbReference type="InterPro" id="IPR016187">
    <property type="entry name" value="CTDL_fold"/>
</dbReference>
<feature type="compositionally biased region" description="Polar residues" evidence="2">
    <location>
        <begin position="100"/>
        <end position="115"/>
    </location>
</feature>
<proteinExistence type="predicted"/>
<evidence type="ECO:0000256" key="1">
    <source>
        <dbReference type="ARBA" id="ARBA00022734"/>
    </source>
</evidence>
<dbReference type="InterPro" id="IPR051663">
    <property type="entry name" value="CLec_Tetranectin-domain"/>
</dbReference>
<name>A0A8B6CBW1_MYTGA</name>
<accession>A0A8B6CBW1</accession>
<dbReference type="OrthoDB" id="7357196at2759"/>
<dbReference type="PANTHER" id="PTHR22799:SF6">
    <property type="entry name" value="C-TYPE LECTIN DOMAIN FAMILY 4 MEMBER M-LIKE"/>
    <property type="match status" value="1"/>
</dbReference>
<keyword evidence="5" id="KW-1185">Reference proteome</keyword>
<dbReference type="PROSITE" id="PS50041">
    <property type="entry name" value="C_TYPE_LECTIN_2"/>
    <property type="match status" value="2"/>
</dbReference>
<feature type="domain" description="C-type lectin" evidence="3">
    <location>
        <begin position="274"/>
        <end position="379"/>
    </location>
</feature>
<evidence type="ECO:0000259" key="3">
    <source>
        <dbReference type="PROSITE" id="PS50041"/>
    </source>
</evidence>
<dbReference type="InterPro" id="IPR016186">
    <property type="entry name" value="C-type_lectin-like/link_sf"/>
</dbReference>
<gene>
    <name evidence="4" type="ORF">MGAL_10B026312</name>
</gene>
<dbReference type="SUPFAM" id="SSF56436">
    <property type="entry name" value="C-type lectin-like"/>
    <property type="match status" value="3"/>
</dbReference>
<protein>
    <recommendedName>
        <fullName evidence="3">C-type lectin domain-containing protein</fullName>
    </recommendedName>
</protein>
<reference evidence="4" key="1">
    <citation type="submission" date="2018-11" db="EMBL/GenBank/DDBJ databases">
        <authorList>
            <person name="Alioto T."/>
            <person name="Alioto T."/>
        </authorList>
    </citation>
    <scope>NUCLEOTIDE SEQUENCE</scope>
</reference>
<feature type="region of interest" description="Disordered" evidence="2">
    <location>
        <begin position="100"/>
        <end position="119"/>
    </location>
</feature>
<dbReference type="AlphaFoldDB" id="A0A8B6CBW1"/>
<dbReference type="SMART" id="SM00034">
    <property type="entry name" value="CLECT"/>
    <property type="match status" value="1"/>
</dbReference>
<dbReference type="Pfam" id="PF00059">
    <property type="entry name" value="Lectin_C"/>
    <property type="match status" value="2"/>
</dbReference>
<dbReference type="CDD" id="cd00037">
    <property type="entry name" value="CLECT"/>
    <property type="match status" value="1"/>
</dbReference>